<dbReference type="SUPFAM" id="SSF52540">
    <property type="entry name" value="P-loop containing nucleoside triphosphate hydrolases"/>
    <property type="match status" value="1"/>
</dbReference>
<accession>A0A5J6Z9C2</accession>
<dbReference type="Pfam" id="PF13481">
    <property type="entry name" value="AAA_25"/>
    <property type="match status" value="1"/>
</dbReference>
<evidence type="ECO:0000313" key="1">
    <source>
        <dbReference type="EMBL" id="QFQ02293.1"/>
    </source>
</evidence>
<dbReference type="KEGG" id="cuo:CUROG_04590"/>
<evidence type="ECO:0000313" key="2">
    <source>
        <dbReference type="Proteomes" id="UP000326711"/>
    </source>
</evidence>
<evidence type="ECO:0008006" key="3">
    <source>
        <dbReference type="Google" id="ProtNLM"/>
    </source>
</evidence>
<dbReference type="Gene3D" id="3.40.50.300">
    <property type="entry name" value="P-loop containing nucleotide triphosphate hydrolases"/>
    <property type="match status" value="1"/>
</dbReference>
<dbReference type="RefSeq" id="WP_151902675.1">
    <property type="nucleotide sequence ID" value="NZ_CP045032.1"/>
</dbReference>
<sequence>MSQFSRQEPFSNEYVDENGRLTSLGEESLAQWLAAPYRLDNLQNNPVSPEDHWLIPGVVSTSNTFVYGQSKVGKSFLVSGIVKSLVDGEKLLGKEPLKSRLRVYILTTDAGSELEYQERLTALGVSPELVFVQPLHGELTPARWEALRDSVVGVKADVVVLDHATGVIQGDINLREPWLELWRELHKFEGVARILVGHSTDSKFEGREIKRPSGNAAATQFARARVYLSAPGGATLSKRVISLVSNNAPSEVIECDLGADGRFSERGEVKDSGYNRSQKKLDAGAKIVELAVEAAPGKQSEVHARIARHPELVEIVGERYSEGTVRNKLKGSGRVAWDRKAQRYRPKEVH</sequence>
<dbReference type="AlphaFoldDB" id="A0A5J6Z9C2"/>
<protein>
    <recommendedName>
        <fullName evidence="3">AAA domain</fullName>
    </recommendedName>
</protein>
<dbReference type="OrthoDB" id="4411029at2"/>
<dbReference type="EMBL" id="CP045032">
    <property type="protein sequence ID" value="QFQ02293.1"/>
    <property type="molecule type" value="Genomic_DNA"/>
</dbReference>
<name>A0A5J6Z9C2_9CORY</name>
<dbReference type="InterPro" id="IPR027417">
    <property type="entry name" value="P-loop_NTPase"/>
</dbReference>
<proteinExistence type="predicted"/>
<gene>
    <name evidence="1" type="ORF">CUROG_04590</name>
</gene>
<reference evidence="2" key="1">
    <citation type="submission" date="2019-10" db="EMBL/GenBank/DDBJ databases">
        <title>Complete genome sequence of Corynebacterium urogenitalis DSM 108747, isolated from the genital tract of a cow.</title>
        <authorList>
            <person name="Ruckert C."/>
            <person name="Ballas P."/>
            <person name="Wagener K."/>
            <person name="Drillich M."/>
            <person name="Kaempfer P."/>
            <person name="Busse H.-J."/>
            <person name="Ehling-Schulz M."/>
        </authorList>
    </citation>
    <scope>NUCLEOTIDE SEQUENCE [LARGE SCALE GENOMIC DNA]</scope>
    <source>
        <strain evidence="2">LMM 1652</strain>
    </source>
</reference>
<organism evidence="1 2">
    <name type="scientific">Corynebacterium urogenitale</name>
    <dbReference type="NCBI Taxonomy" id="2487892"/>
    <lineage>
        <taxon>Bacteria</taxon>
        <taxon>Bacillati</taxon>
        <taxon>Actinomycetota</taxon>
        <taxon>Actinomycetes</taxon>
        <taxon>Mycobacteriales</taxon>
        <taxon>Corynebacteriaceae</taxon>
        <taxon>Corynebacterium</taxon>
    </lineage>
</organism>
<dbReference type="Proteomes" id="UP000326711">
    <property type="component" value="Chromosome"/>
</dbReference>
<keyword evidence="2" id="KW-1185">Reference proteome</keyword>